<accession>A0AAE0H7P2</accession>
<evidence type="ECO:0000313" key="3">
    <source>
        <dbReference type="EMBL" id="KAK3291445.1"/>
    </source>
</evidence>
<evidence type="ECO:0000256" key="1">
    <source>
        <dbReference type="SAM" id="MobiDB-lite"/>
    </source>
</evidence>
<dbReference type="Proteomes" id="UP001278766">
    <property type="component" value="Unassembled WGS sequence"/>
</dbReference>
<dbReference type="PRINTS" id="PR01217">
    <property type="entry name" value="PRICHEXTENSN"/>
</dbReference>
<feature type="compositionally biased region" description="Pro residues" evidence="1">
    <location>
        <begin position="92"/>
        <end position="118"/>
    </location>
</feature>
<name>A0AAE0H7P2_9PEZI</name>
<feature type="region of interest" description="Disordered" evidence="1">
    <location>
        <begin position="435"/>
        <end position="481"/>
    </location>
</feature>
<reference evidence="3" key="1">
    <citation type="journal article" date="2023" name="Mol. Phylogenet. Evol.">
        <title>Genome-scale phylogeny and comparative genomics of the fungal order Sordariales.</title>
        <authorList>
            <person name="Hensen N."/>
            <person name="Bonometti L."/>
            <person name="Westerberg I."/>
            <person name="Brannstrom I.O."/>
            <person name="Guillou S."/>
            <person name="Cros-Aarteil S."/>
            <person name="Calhoun S."/>
            <person name="Haridas S."/>
            <person name="Kuo A."/>
            <person name="Mondo S."/>
            <person name="Pangilinan J."/>
            <person name="Riley R."/>
            <person name="LaButti K."/>
            <person name="Andreopoulos B."/>
            <person name="Lipzen A."/>
            <person name="Chen C."/>
            <person name="Yan M."/>
            <person name="Daum C."/>
            <person name="Ng V."/>
            <person name="Clum A."/>
            <person name="Steindorff A."/>
            <person name="Ohm R.A."/>
            <person name="Martin F."/>
            <person name="Silar P."/>
            <person name="Natvig D.O."/>
            <person name="Lalanne C."/>
            <person name="Gautier V."/>
            <person name="Ament-Velasquez S.L."/>
            <person name="Kruys A."/>
            <person name="Hutchinson M.I."/>
            <person name="Powell A.J."/>
            <person name="Barry K."/>
            <person name="Miller A.N."/>
            <person name="Grigoriev I.V."/>
            <person name="Debuchy R."/>
            <person name="Gladieux P."/>
            <person name="Hiltunen Thoren M."/>
            <person name="Johannesson H."/>
        </authorList>
    </citation>
    <scope>NUCLEOTIDE SEQUENCE</scope>
    <source>
        <strain evidence="3">CBS 168.71</strain>
    </source>
</reference>
<dbReference type="AlphaFoldDB" id="A0AAE0H7P2"/>
<feature type="compositionally biased region" description="Low complexity" evidence="1">
    <location>
        <begin position="200"/>
        <end position="211"/>
    </location>
</feature>
<feature type="compositionally biased region" description="Polar residues" evidence="1">
    <location>
        <begin position="48"/>
        <end position="67"/>
    </location>
</feature>
<feature type="region of interest" description="Disordered" evidence="1">
    <location>
        <begin position="278"/>
        <end position="355"/>
    </location>
</feature>
<sequence>MPIAEDPSSEKRQWRGRGNRNTKPWWCNFWPPACATPTGPANPGDGGNTPSSTTKAPISAPTTTSPRVTVPQDTPPVATRAPAVPPAATQSPKPPSRSQPVPSPTSQPWVPPPMPPPTDTEQTSGQTAPVAPVIVQPGGRNGNKPGNDDDNGNGPPSQGDDSETGTGDGNEDGGSNGTGGSGNGDPGSSTRNPPTPSEVASTTAPLPTSAAGTGGIAGGSHGGTTETDSGDTSGGGLPAGAIAGVIVGLLLLLALLALLLYKFRRSPAVQRMLAPFRKLGGASGGSDRVDTPGGDSMGRTLISPGPTAAATGGGAAAASVARNRGRNGSRSQPPMRQTGHLHPLSGPAAAVGGDSNRVSTFTYDSVATTGFTPSPISPVSPASMLSPGTVRTSRPVQAPPDPRVIASTNAHVTRGSMSSTSTGSGISAALSPGQIAWPMPPGTPPAIQRPDGPQYLDFQESGETVVRINQPPRNNRRSGGY</sequence>
<dbReference type="RefSeq" id="XP_062654959.1">
    <property type="nucleotide sequence ID" value="XM_062799904.1"/>
</dbReference>
<organism evidence="3 4">
    <name type="scientific">Chaetomium fimeti</name>
    <dbReference type="NCBI Taxonomy" id="1854472"/>
    <lineage>
        <taxon>Eukaryota</taxon>
        <taxon>Fungi</taxon>
        <taxon>Dikarya</taxon>
        <taxon>Ascomycota</taxon>
        <taxon>Pezizomycotina</taxon>
        <taxon>Sordariomycetes</taxon>
        <taxon>Sordariomycetidae</taxon>
        <taxon>Sordariales</taxon>
        <taxon>Chaetomiaceae</taxon>
        <taxon>Chaetomium</taxon>
    </lineage>
</organism>
<comment type="caution">
    <text evidence="3">The sequence shown here is derived from an EMBL/GenBank/DDBJ whole genome shotgun (WGS) entry which is preliminary data.</text>
</comment>
<evidence type="ECO:0000256" key="2">
    <source>
        <dbReference type="SAM" id="Phobius"/>
    </source>
</evidence>
<dbReference type="EMBL" id="JAUEPN010000009">
    <property type="protein sequence ID" value="KAK3291445.1"/>
    <property type="molecule type" value="Genomic_DNA"/>
</dbReference>
<keyword evidence="2" id="KW-0472">Membrane</keyword>
<feature type="compositionally biased region" description="Gly residues" evidence="1">
    <location>
        <begin position="166"/>
        <end position="185"/>
    </location>
</feature>
<gene>
    <name evidence="3" type="ORF">B0H64DRAFT_246023</name>
</gene>
<protein>
    <submittedName>
        <fullName evidence="3">Uncharacterized protein</fullName>
    </submittedName>
</protein>
<keyword evidence="4" id="KW-1185">Reference proteome</keyword>
<keyword evidence="2" id="KW-1133">Transmembrane helix</keyword>
<feature type="transmembrane region" description="Helical" evidence="2">
    <location>
        <begin position="239"/>
        <end position="261"/>
    </location>
</feature>
<dbReference type="GeneID" id="87836852"/>
<feature type="region of interest" description="Disordered" evidence="1">
    <location>
        <begin position="378"/>
        <end position="403"/>
    </location>
</feature>
<feature type="compositionally biased region" description="Gly residues" evidence="1">
    <location>
        <begin position="212"/>
        <end position="222"/>
    </location>
</feature>
<feature type="compositionally biased region" description="Low complexity" evidence="1">
    <location>
        <begin position="303"/>
        <end position="328"/>
    </location>
</feature>
<feature type="compositionally biased region" description="Low complexity" evidence="1">
    <location>
        <begin position="75"/>
        <end position="91"/>
    </location>
</feature>
<evidence type="ECO:0000313" key="4">
    <source>
        <dbReference type="Proteomes" id="UP001278766"/>
    </source>
</evidence>
<proteinExistence type="predicted"/>
<reference evidence="3" key="2">
    <citation type="submission" date="2023-06" db="EMBL/GenBank/DDBJ databases">
        <authorList>
            <consortium name="Lawrence Berkeley National Laboratory"/>
            <person name="Haridas S."/>
            <person name="Hensen N."/>
            <person name="Bonometti L."/>
            <person name="Westerberg I."/>
            <person name="Brannstrom I.O."/>
            <person name="Guillou S."/>
            <person name="Cros-Aarteil S."/>
            <person name="Calhoun S."/>
            <person name="Kuo A."/>
            <person name="Mondo S."/>
            <person name="Pangilinan J."/>
            <person name="Riley R."/>
            <person name="Labutti K."/>
            <person name="Andreopoulos B."/>
            <person name="Lipzen A."/>
            <person name="Chen C."/>
            <person name="Yanf M."/>
            <person name="Daum C."/>
            <person name="Ng V."/>
            <person name="Clum A."/>
            <person name="Steindorff A."/>
            <person name="Ohm R."/>
            <person name="Martin F."/>
            <person name="Silar P."/>
            <person name="Natvig D."/>
            <person name="Lalanne C."/>
            <person name="Gautier V."/>
            <person name="Ament-Velasquez S.L."/>
            <person name="Kruys A."/>
            <person name="Hutchinson M.I."/>
            <person name="Powell A.J."/>
            <person name="Barry K."/>
            <person name="Miller A.N."/>
            <person name="Grigoriev I.V."/>
            <person name="Debuchy R."/>
            <person name="Gladieux P."/>
            <person name="Thoren M.H."/>
            <person name="Johannesson H."/>
        </authorList>
    </citation>
    <scope>NUCLEOTIDE SEQUENCE</scope>
    <source>
        <strain evidence="3">CBS 168.71</strain>
    </source>
</reference>
<keyword evidence="2" id="KW-0812">Transmembrane</keyword>
<feature type="region of interest" description="Disordered" evidence="1">
    <location>
        <begin position="1"/>
        <end position="233"/>
    </location>
</feature>